<evidence type="ECO:0000256" key="1">
    <source>
        <dbReference type="ARBA" id="ARBA00004651"/>
    </source>
</evidence>
<keyword evidence="6 9" id="KW-1133">Transmembrane helix</keyword>
<gene>
    <name evidence="9 11" type="primary">secF</name>
    <name evidence="11" type="ORF">O1U_0405</name>
</gene>
<feature type="transmembrane region" description="Helical" evidence="9">
    <location>
        <begin position="264"/>
        <end position="288"/>
    </location>
</feature>
<dbReference type="PRINTS" id="PR01755">
    <property type="entry name" value="SECFTRNLCASE"/>
</dbReference>
<dbReference type="InterPro" id="IPR055344">
    <property type="entry name" value="SecD_SecF_C_bact"/>
</dbReference>
<dbReference type="GO" id="GO:0065002">
    <property type="term" value="P:intracellular protein transmembrane transport"/>
    <property type="evidence" value="ECO:0007669"/>
    <property type="project" value="UniProtKB-UniRule"/>
</dbReference>
<comment type="subunit">
    <text evidence="9">Forms a complex with SecD. Part of the essential Sec protein translocation apparatus which comprises SecA, SecYEG and auxiliary proteins SecDF-YajC and YidC.</text>
</comment>
<dbReference type="SUPFAM" id="SSF82866">
    <property type="entry name" value="Multidrug efflux transporter AcrB transmembrane domain"/>
    <property type="match status" value="1"/>
</dbReference>
<dbReference type="Proteomes" id="UP000053688">
    <property type="component" value="Unassembled WGS sequence"/>
</dbReference>
<dbReference type="NCBIfam" id="TIGR00916">
    <property type="entry name" value="2A0604s01"/>
    <property type="match status" value="1"/>
</dbReference>
<keyword evidence="3 9" id="KW-1003">Cell membrane</keyword>
<keyword evidence="12" id="KW-1185">Reference proteome</keyword>
<organism evidence="11 12">
    <name type="scientific">Candidatus Photodesmus katoptron Akat1</name>
    <dbReference type="NCBI Taxonomy" id="1236703"/>
    <lineage>
        <taxon>Bacteria</taxon>
        <taxon>Pseudomonadati</taxon>
        <taxon>Pseudomonadota</taxon>
        <taxon>Gammaproteobacteria</taxon>
        <taxon>Vibrionales</taxon>
        <taxon>Vibrionaceae</taxon>
        <taxon>Candidatus Photodesmus</taxon>
    </lineage>
</organism>
<keyword evidence="8 9" id="KW-0472">Membrane</keyword>
<evidence type="ECO:0000313" key="11">
    <source>
        <dbReference type="EMBL" id="EPE37942.1"/>
    </source>
</evidence>
<evidence type="ECO:0000256" key="3">
    <source>
        <dbReference type="ARBA" id="ARBA00022475"/>
    </source>
</evidence>
<proteinExistence type="inferred from homology"/>
<reference evidence="11 12" key="1">
    <citation type="journal article" date="2014" name="Environ. Microbiol.">
        <title>Genomic signatures of obligate host dependence in the luminous bacterial symbiont of a vertebrate.</title>
        <authorList>
            <person name="Hendry T.A."/>
            <person name="de Wet J.R."/>
            <person name="Dunlap P.V."/>
        </authorList>
    </citation>
    <scope>NUCLEOTIDE SEQUENCE [LARGE SCALE GENOMIC DNA]</scope>
    <source>
        <strain evidence="11 12">Akat1</strain>
    </source>
</reference>
<dbReference type="STRING" id="28176.CF66_4058"/>
<keyword evidence="4 9" id="KW-0812">Transmembrane</keyword>
<sequence>MKLERKSIDFMRWIKVSSFFSISIIVISIFSILTRQLNLGLDFTGGTLVEVRFKNPVNLASVRSILNEKDFFNNNVIVQHLGSSHDIMIRFQSDHNQDLGIQVLNALKHGNDENVKIRRVEFIGPVVGNELKESGILAIIFSLICILLYVSIRFEWRLAIGAILALVHDLIITLGIFSIMQIEVDLTIIAALLTVIGYSLNDTVVIFDRIRENCNYKPNLTLSPDDIINNSITQTLNRTLITSGTTLFVVIALFTYGGTTFHGFAIALCLGIIIGTYSSIYIASSLALKLGITKKHFVN</sequence>
<dbReference type="eggNOG" id="COG0341">
    <property type="taxonomic scope" value="Bacteria"/>
</dbReference>
<dbReference type="Pfam" id="PF02355">
    <property type="entry name" value="SecD_SecF_C"/>
    <property type="match status" value="1"/>
</dbReference>
<dbReference type="InterPro" id="IPR005665">
    <property type="entry name" value="SecF_bac"/>
</dbReference>
<dbReference type="InterPro" id="IPR048634">
    <property type="entry name" value="SecD_SecF_C"/>
</dbReference>
<dbReference type="GO" id="GO:0006605">
    <property type="term" value="P:protein targeting"/>
    <property type="evidence" value="ECO:0007669"/>
    <property type="project" value="UniProtKB-UniRule"/>
</dbReference>
<dbReference type="InterPro" id="IPR022646">
    <property type="entry name" value="SecD/SecF_CS"/>
</dbReference>
<feature type="transmembrane region" description="Helical" evidence="9">
    <location>
        <begin position="12"/>
        <end position="33"/>
    </location>
</feature>
<dbReference type="Pfam" id="PF07549">
    <property type="entry name" value="Sec_GG"/>
    <property type="match status" value="1"/>
</dbReference>
<comment type="caution">
    <text evidence="11">The sequence shown here is derived from an EMBL/GenBank/DDBJ whole genome shotgun (WGS) entry which is preliminary data.</text>
</comment>
<evidence type="ECO:0000256" key="8">
    <source>
        <dbReference type="ARBA" id="ARBA00023136"/>
    </source>
</evidence>
<dbReference type="AlphaFoldDB" id="S3DHM4"/>
<keyword evidence="5 9" id="KW-0653">Protein transport</keyword>
<feature type="transmembrane region" description="Helical" evidence="9">
    <location>
        <begin position="134"/>
        <end position="152"/>
    </location>
</feature>
<comment type="similarity">
    <text evidence="9">Belongs to the SecD/SecF family. SecF subfamily.</text>
</comment>
<evidence type="ECO:0000256" key="2">
    <source>
        <dbReference type="ARBA" id="ARBA00022448"/>
    </source>
</evidence>
<feature type="transmembrane region" description="Helical" evidence="9">
    <location>
        <begin position="240"/>
        <end position="258"/>
    </location>
</feature>
<comment type="function">
    <text evidence="9">Part of the Sec protein translocase complex. Interacts with the SecYEG preprotein conducting channel. SecDF uses the proton motive force (PMF) to complete protein translocation after the ATP-dependent function of SecA.</text>
</comment>
<dbReference type="PATRIC" id="fig|1236703.3.peg.401"/>
<evidence type="ECO:0000259" key="10">
    <source>
        <dbReference type="Pfam" id="PF02355"/>
    </source>
</evidence>
<evidence type="ECO:0000256" key="6">
    <source>
        <dbReference type="ARBA" id="ARBA00022989"/>
    </source>
</evidence>
<dbReference type="InterPro" id="IPR022645">
    <property type="entry name" value="SecD/SecF_bac"/>
</dbReference>
<keyword evidence="2 9" id="KW-0813">Transport</keyword>
<evidence type="ECO:0000256" key="5">
    <source>
        <dbReference type="ARBA" id="ARBA00022927"/>
    </source>
</evidence>
<evidence type="ECO:0000256" key="7">
    <source>
        <dbReference type="ARBA" id="ARBA00023010"/>
    </source>
</evidence>
<evidence type="ECO:0000313" key="12">
    <source>
        <dbReference type="Proteomes" id="UP000053688"/>
    </source>
</evidence>
<dbReference type="Gene3D" id="1.20.1640.10">
    <property type="entry name" value="Multidrug efflux transporter AcrB transmembrane domain"/>
    <property type="match status" value="1"/>
</dbReference>
<keyword evidence="7 9" id="KW-0811">Translocation</keyword>
<feature type="domain" description="Protein export membrane protein SecD/SecF C-terminal" evidence="10">
    <location>
        <begin position="107"/>
        <end position="290"/>
    </location>
</feature>
<dbReference type="PANTHER" id="PTHR30081">
    <property type="entry name" value="PROTEIN-EXPORT MEMBRANE PROTEIN SEC"/>
    <property type="match status" value="1"/>
</dbReference>
<dbReference type="EMBL" id="AMSD01000001">
    <property type="protein sequence ID" value="EPE37942.1"/>
    <property type="molecule type" value="Genomic_DNA"/>
</dbReference>
<protein>
    <recommendedName>
        <fullName evidence="9">Protein-export membrane protein SecF</fullName>
    </recommendedName>
</protein>
<accession>S3DHM4</accession>
<dbReference type="InterPro" id="IPR022813">
    <property type="entry name" value="SecD/SecF_arch_bac"/>
</dbReference>
<name>S3DHM4_9GAMM</name>
<dbReference type="GO" id="GO:0015450">
    <property type="term" value="F:protein-transporting ATPase activity"/>
    <property type="evidence" value="ECO:0007669"/>
    <property type="project" value="InterPro"/>
</dbReference>
<dbReference type="HAMAP" id="MF_01464_B">
    <property type="entry name" value="SecF_B"/>
    <property type="match status" value="1"/>
</dbReference>
<feature type="transmembrane region" description="Helical" evidence="9">
    <location>
        <begin position="159"/>
        <end position="180"/>
    </location>
</feature>
<dbReference type="GO" id="GO:0005886">
    <property type="term" value="C:plasma membrane"/>
    <property type="evidence" value="ECO:0007669"/>
    <property type="project" value="UniProtKB-SubCell"/>
</dbReference>
<dbReference type="GO" id="GO:0043952">
    <property type="term" value="P:protein transport by the Sec complex"/>
    <property type="evidence" value="ECO:0007669"/>
    <property type="project" value="UniProtKB-UniRule"/>
</dbReference>
<feature type="transmembrane region" description="Helical" evidence="9">
    <location>
        <begin position="186"/>
        <end position="207"/>
    </location>
</feature>
<comment type="subcellular location">
    <subcellularLocation>
        <location evidence="1 9">Cell membrane</location>
        <topology evidence="1 9">Multi-pass membrane protein</topology>
    </subcellularLocation>
</comment>
<evidence type="ECO:0000256" key="4">
    <source>
        <dbReference type="ARBA" id="ARBA00022692"/>
    </source>
</evidence>
<evidence type="ECO:0000256" key="9">
    <source>
        <dbReference type="HAMAP-Rule" id="MF_01464"/>
    </source>
</evidence>
<dbReference type="NCBIfam" id="TIGR00966">
    <property type="entry name" value="transloc_SecF"/>
    <property type="match status" value="1"/>
</dbReference>
<dbReference type="PANTHER" id="PTHR30081:SF8">
    <property type="entry name" value="PROTEIN TRANSLOCASE SUBUNIT SECF"/>
    <property type="match status" value="1"/>
</dbReference>